<sequence>QYIQVADHQFVELQLAMHWMDLMQIAISATNCANLYAIAQTRHNLGDSDDHWQFGNALTTEQVWDCFMLLALLDDHQQCNESLVVPHDGDQKNRFMGAMYARNTWIVLQGQDELPHTCLGCMRIFKSPD</sequence>
<dbReference type="Proteomes" id="UP001195769">
    <property type="component" value="Unassembled WGS sequence"/>
</dbReference>
<evidence type="ECO:0000259" key="1">
    <source>
        <dbReference type="Pfam" id="PF18718"/>
    </source>
</evidence>
<reference evidence="2" key="1">
    <citation type="journal article" date="2020" name="New Phytol.">
        <title>Comparative genomics reveals dynamic genome evolution in host specialist ectomycorrhizal fungi.</title>
        <authorList>
            <person name="Lofgren L.A."/>
            <person name="Nguyen N.H."/>
            <person name="Vilgalys R."/>
            <person name="Ruytinx J."/>
            <person name="Liao H.L."/>
            <person name="Branco S."/>
            <person name="Kuo A."/>
            <person name="LaButti K."/>
            <person name="Lipzen A."/>
            <person name="Andreopoulos W."/>
            <person name="Pangilinan J."/>
            <person name="Riley R."/>
            <person name="Hundley H."/>
            <person name="Na H."/>
            <person name="Barry K."/>
            <person name="Grigoriev I.V."/>
            <person name="Stajich J.E."/>
            <person name="Kennedy P.G."/>
        </authorList>
    </citation>
    <scope>NUCLEOTIDE SEQUENCE</scope>
    <source>
        <strain evidence="2">FC203</strain>
    </source>
</reference>
<feature type="domain" description="CxC5 like cysteine cluster associated with KDZ" evidence="1">
    <location>
        <begin position="1"/>
        <end position="38"/>
    </location>
</feature>
<comment type="caution">
    <text evidence="2">The sequence shown here is derived from an EMBL/GenBank/DDBJ whole genome shotgun (WGS) entry which is preliminary data.</text>
</comment>
<gene>
    <name evidence="2" type="ORF">F5891DRAFT_912767</name>
</gene>
<dbReference type="Pfam" id="PF18718">
    <property type="entry name" value="CxC5"/>
    <property type="match status" value="1"/>
</dbReference>
<dbReference type="GeneID" id="64667949"/>
<name>A0AAD4HH53_9AGAM</name>
<keyword evidence="3" id="KW-1185">Reference proteome</keyword>
<dbReference type="RefSeq" id="XP_041221974.1">
    <property type="nucleotide sequence ID" value="XM_041373651.1"/>
</dbReference>
<protein>
    <recommendedName>
        <fullName evidence="1">CxC5 like cysteine cluster associated with KDZ domain-containing protein</fullName>
    </recommendedName>
</protein>
<evidence type="ECO:0000313" key="2">
    <source>
        <dbReference type="EMBL" id="KAG1896398.1"/>
    </source>
</evidence>
<organism evidence="2 3">
    <name type="scientific">Suillus fuscotomentosus</name>
    <dbReference type="NCBI Taxonomy" id="1912939"/>
    <lineage>
        <taxon>Eukaryota</taxon>
        <taxon>Fungi</taxon>
        <taxon>Dikarya</taxon>
        <taxon>Basidiomycota</taxon>
        <taxon>Agaricomycotina</taxon>
        <taxon>Agaricomycetes</taxon>
        <taxon>Agaricomycetidae</taxon>
        <taxon>Boletales</taxon>
        <taxon>Suillineae</taxon>
        <taxon>Suillaceae</taxon>
        <taxon>Suillus</taxon>
    </lineage>
</organism>
<evidence type="ECO:0000313" key="3">
    <source>
        <dbReference type="Proteomes" id="UP001195769"/>
    </source>
</evidence>
<feature type="non-terminal residue" evidence="2">
    <location>
        <position position="1"/>
    </location>
</feature>
<accession>A0AAD4HH53</accession>
<feature type="non-terminal residue" evidence="2">
    <location>
        <position position="129"/>
    </location>
</feature>
<dbReference type="EMBL" id="JABBWK010000056">
    <property type="protein sequence ID" value="KAG1896398.1"/>
    <property type="molecule type" value="Genomic_DNA"/>
</dbReference>
<proteinExistence type="predicted"/>
<dbReference type="AlphaFoldDB" id="A0AAD4HH53"/>
<dbReference type="InterPro" id="IPR041539">
    <property type="entry name" value="CxC5"/>
</dbReference>